<dbReference type="STRING" id="1121015.GCA_000420545_02691"/>
<evidence type="ECO:0000313" key="2">
    <source>
        <dbReference type="Proteomes" id="UP000029385"/>
    </source>
</evidence>
<dbReference type="EMBL" id="AVCI01000009">
    <property type="protein sequence ID" value="KFN42598.1"/>
    <property type="molecule type" value="Genomic_DNA"/>
</dbReference>
<keyword evidence="2" id="KW-1185">Reference proteome</keyword>
<dbReference type="AlphaFoldDB" id="A0A091AQZ9"/>
<gene>
    <name evidence="1" type="ORF">N789_13235</name>
</gene>
<dbReference type="RefSeq" id="WP_022970294.1">
    <property type="nucleotide sequence ID" value="NZ_ATVD01000006.1"/>
</dbReference>
<reference evidence="1 2" key="1">
    <citation type="submission" date="2013-09" db="EMBL/GenBank/DDBJ databases">
        <title>Genome sequencing of Arenimonas oryziterrae.</title>
        <authorList>
            <person name="Chen F."/>
            <person name="Wang G."/>
        </authorList>
    </citation>
    <scope>NUCLEOTIDE SEQUENCE [LARGE SCALE GENOMIC DNA]</scope>
    <source>
        <strain evidence="1 2">YC6267</strain>
    </source>
</reference>
<evidence type="ECO:0000313" key="1">
    <source>
        <dbReference type="EMBL" id="KFN42598.1"/>
    </source>
</evidence>
<protein>
    <submittedName>
        <fullName evidence="1">Uncharacterized protein</fullName>
    </submittedName>
</protein>
<dbReference type="Proteomes" id="UP000029385">
    <property type="component" value="Unassembled WGS sequence"/>
</dbReference>
<accession>A0A091AQZ9</accession>
<name>A0A091AQZ9_9GAMM</name>
<proteinExistence type="predicted"/>
<organism evidence="1 2">
    <name type="scientific">Arenimonas oryziterrae DSM 21050 = YC6267</name>
    <dbReference type="NCBI Taxonomy" id="1121015"/>
    <lineage>
        <taxon>Bacteria</taxon>
        <taxon>Pseudomonadati</taxon>
        <taxon>Pseudomonadota</taxon>
        <taxon>Gammaproteobacteria</taxon>
        <taxon>Lysobacterales</taxon>
        <taxon>Lysobacteraceae</taxon>
        <taxon>Arenimonas</taxon>
    </lineage>
</organism>
<sequence length="244" mass="26315">MPLKDPPKRPDPAIYSQELVVAAGQVPTWDPKDLRCLWVGGEWEQQQGGQSSHFFPTLIAKPRNIGEAQAINITVRASTSRFGIGLVREALPMAILSLPPGAAGEVRILIPENFPQDLMRPPGLHVELLHPHDKDESNNRCSYNVARIRTVDEGRVLSFECPVRNPTEATATIQLRSYASAGVTINAPASITLAAGEQQAVTVGVVVSPTIHGTDQQALDLEATLIGSAPGFLDGVTWNLLVHD</sequence>
<dbReference type="PATRIC" id="fig|1121015.4.peg.2118"/>
<comment type="caution">
    <text evidence="1">The sequence shown here is derived from an EMBL/GenBank/DDBJ whole genome shotgun (WGS) entry which is preliminary data.</text>
</comment>